<dbReference type="Gene3D" id="2.40.33.20">
    <property type="entry name" value="PK beta-barrel domain-like"/>
    <property type="match status" value="1"/>
</dbReference>
<dbReference type="SUPFAM" id="SSF50800">
    <property type="entry name" value="PK beta-barrel domain-like"/>
    <property type="match status" value="1"/>
</dbReference>
<evidence type="ECO:0000313" key="3">
    <source>
        <dbReference type="Proteomes" id="UP000036873"/>
    </source>
</evidence>
<dbReference type="InterPro" id="IPR011037">
    <property type="entry name" value="Pyrv_Knase-like_insert_dom_sf"/>
</dbReference>
<dbReference type="PROSITE" id="PS51340">
    <property type="entry name" value="MOSC"/>
    <property type="match status" value="1"/>
</dbReference>
<dbReference type="OrthoDB" id="9789048at2"/>
<dbReference type="Proteomes" id="UP000036873">
    <property type="component" value="Unassembled WGS sequence"/>
</dbReference>
<name>A0A0L6U4X7_9FIRM</name>
<dbReference type="STRING" id="52689.AKG39_01310"/>
<dbReference type="PATRIC" id="fig|52689.4.peg.2325"/>
<dbReference type="PANTHER" id="PTHR36930">
    <property type="entry name" value="METAL-SULFUR CLUSTER BIOSYNTHESIS PROTEINS YUAD-RELATED"/>
    <property type="match status" value="1"/>
</dbReference>
<dbReference type="InterPro" id="IPR005302">
    <property type="entry name" value="MoCF_Sase_C"/>
</dbReference>
<protein>
    <submittedName>
        <fullName evidence="2">Transposase</fullName>
    </submittedName>
</protein>
<dbReference type="GO" id="GO:0030151">
    <property type="term" value="F:molybdenum ion binding"/>
    <property type="evidence" value="ECO:0007669"/>
    <property type="project" value="InterPro"/>
</dbReference>
<comment type="caution">
    <text evidence="2">The sequence shown here is derived from an EMBL/GenBank/DDBJ whole genome shotgun (WGS) entry which is preliminary data.</text>
</comment>
<dbReference type="InterPro" id="IPR052716">
    <property type="entry name" value="MOSC_domain"/>
</dbReference>
<sequence>MGRRGKITAICTSVDKGTPKRNIHQAMIIKKYGVEADAHASFKSHRQVSLLSYEKIEEFKAKGAEIKDGAFGENMIVQEIDFTSYPIGTQFRSGDVILELTQIGKECHDHCQIYETMGECIMPKDGVFCKVIMGGIITEGDYLHVED</sequence>
<feature type="domain" description="MOSC" evidence="1">
    <location>
        <begin position="20"/>
        <end position="146"/>
    </location>
</feature>
<gene>
    <name evidence="2" type="ORF">AKG39_01310</name>
</gene>
<dbReference type="EMBL" id="LGYO01000004">
    <property type="protein sequence ID" value="KNZ43367.1"/>
    <property type="molecule type" value="Genomic_DNA"/>
</dbReference>
<evidence type="ECO:0000259" key="1">
    <source>
        <dbReference type="PROSITE" id="PS51340"/>
    </source>
</evidence>
<dbReference type="RefSeq" id="WP_050738555.1">
    <property type="nucleotide sequence ID" value="NZ_LGYO01000004.1"/>
</dbReference>
<dbReference type="Pfam" id="PF03473">
    <property type="entry name" value="MOSC"/>
    <property type="match status" value="1"/>
</dbReference>
<dbReference type="GO" id="GO:0030170">
    <property type="term" value="F:pyridoxal phosphate binding"/>
    <property type="evidence" value="ECO:0007669"/>
    <property type="project" value="InterPro"/>
</dbReference>
<dbReference type="AlphaFoldDB" id="A0A0L6U4X7"/>
<organism evidence="2 3">
    <name type="scientific">Acetobacterium bakii</name>
    <dbReference type="NCBI Taxonomy" id="52689"/>
    <lineage>
        <taxon>Bacteria</taxon>
        <taxon>Bacillati</taxon>
        <taxon>Bacillota</taxon>
        <taxon>Clostridia</taxon>
        <taxon>Eubacteriales</taxon>
        <taxon>Eubacteriaceae</taxon>
        <taxon>Acetobacterium</taxon>
    </lineage>
</organism>
<dbReference type="GO" id="GO:0003824">
    <property type="term" value="F:catalytic activity"/>
    <property type="evidence" value="ECO:0007669"/>
    <property type="project" value="InterPro"/>
</dbReference>
<evidence type="ECO:0000313" key="2">
    <source>
        <dbReference type="EMBL" id="KNZ43367.1"/>
    </source>
</evidence>
<keyword evidence="3" id="KW-1185">Reference proteome</keyword>
<dbReference type="PANTHER" id="PTHR36930:SF1">
    <property type="entry name" value="MOSC DOMAIN-CONTAINING PROTEIN"/>
    <property type="match status" value="1"/>
</dbReference>
<accession>A0A0L6U4X7</accession>
<proteinExistence type="predicted"/>
<reference evidence="3" key="1">
    <citation type="submission" date="2015-07" db="EMBL/GenBank/DDBJ databases">
        <title>Draft genome sequence of Acetobacterium bakii DSM 8293, a potential psychrophilic chemical producer through syngas fermentation.</title>
        <authorList>
            <person name="Song Y."/>
            <person name="Hwang S."/>
            <person name="Cho B.-K."/>
        </authorList>
    </citation>
    <scope>NUCLEOTIDE SEQUENCE [LARGE SCALE GENOMIC DNA]</scope>
    <source>
        <strain evidence="3">DSM 8239</strain>
    </source>
</reference>